<dbReference type="Proteomes" id="UP000611640">
    <property type="component" value="Chromosome"/>
</dbReference>
<dbReference type="AlphaFoldDB" id="A0A7R7I0T6"/>
<reference evidence="1 2" key="1">
    <citation type="submission" date="2020-08" db="EMBL/GenBank/DDBJ databases">
        <title>Whole genome shotgun sequence of Actinocatenispora thailandica NBRC 105041.</title>
        <authorList>
            <person name="Komaki H."/>
            <person name="Tamura T."/>
        </authorList>
    </citation>
    <scope>NUCLEOTIDE SEQUENCE [LARGE SCALE GENOMIC DNA]</scope>
    <source>
        <strain evidence="1 2">NBRC 105041</strain>
    </source>
</reference>
<sequence>MLAGTAGVVAVALGGTGLVVRSQLPGTTARVAAASDGGGRYDPLVSRLAPGWMPSGATVRQRGTTRDRLQSLTYLRSVPDPKEPKAVRFVWIVELTLFAPGVRPVPARTAEDGPLEGLTFGSGKKVAPVQGMPAELLPDPNGYTLEWAYPSGAHAVVTIPVTGGSRGTGAVGPGATAGTGFGDRTPAVARRIAENLRIDGNTALRFPFALRLPAGQHVVGAGTTYADSGSLGGTSATLRVGTSDQPKTWSSISLSSDIAPGKHVTVRHGFMVQVTPARGVAAATLTHGLRIFGEPRDPSTWRADPIRG</sequence>
<gene>
    <name evidence="1" type="ORF">Athai_63720</name>
</gene>
<evidence type="ECO:0000313" key="1">
    <source>
        <dbReference type="EMBL" id="BCJ38869.1"/>
    </source>
</evidence>
<proteinExistence type="predicted"/>
<keyword evidence="2" id="KW-1185">Reference proteome</keyword>
<dbReference type="KEGG" id="atl:Athai_63720"/>
<evidence type="ECO:0000313" key="2">
    <source>
        <dbReference type="Proteomes" id="UP000611640"/>
    </source>
</evidence>
<accession>A0A7R7I0T6</accession>
<protein>
    <submittedName>
        <fullName evidence="1">Uncharacterized protein</fullName>
    </submittedName>
</protein>
<dbReference type="EMBL" id="AP023355">
    <property type="protein sequence ID" value="BCJ38869.1"/>
    <property type="molecule type" value="Genomic_DNA"/>
</dbReference>
<name>A0A7R7I0T6_9ACTN</name>
<organism evidence="1 2">
    <name type="scientific">Actinocatenispora thailandica</name>
    <dbReference type="NCBI Taxonomy" id="227318"/>
    <lineage>
        <taxon>Bacteria</taxon>
        <taxon>Bacillati</taxon>
        <taxon>Actinomycetota</taxon>
        <taxon>Actinomycetes</taxon>
        <taxon>Micromonosporales</taxon>
        <taxon>Micromonosporaceae</taxon>
        <taxon>Actinocatenispora</taxon>
    </lineage>
</organism>